<evidence type="ECO:0000256" key="4">
    <source>
        <dbReference type="SAM" id="MobiDB-lite"/>
    </source>
</evidence>
<gene>
    <name evidence="5" type="primary">ANKIB1_2</name>
    <name evidence="5" type="ORF">OS493_034132</name>
</gene>
<dbReference type="PANTHER" id="PTHR24198">
    <property type="entry name" value="ANKYRIN REPEAT AND PROTEIN KINASE DOMAIN-CONTAINING PROTEIN"/>
    <property type="match status" value="1"/>
</dbReference>
<feature type="repeat" description="ANK" evidence="3">
    <location>
        <begin position="248"/>
        <end position="280"/>
    </location>
</feature>
<name>A0A9X0CE09_9CNID</name>
<evidence type="ECO:0000256" key="1">
    <source>
        <dbReference type="ARBA" id="ARBA00022737"/>
    </source>
</evidence>
<dbReference type="AlphaFoldDB" id="A0A9X0CE09"/>
<evidence type="ECO:0000313" key="5">
    <source>
        <dbReference type="EMBL" id="KAJ7321745.1"/>
    </source>
</evidence>
<dbReference type="PRINTS" id="PR01415">
    <property type="entry name" value="ANKYRIN"/>
</dbReference>
<keyword evidence="6" id="KW-1185">Reference proteome</keyword>
<keyword evidence="5" id="KW-0012">Acyltransferase</keyword>
<comment type="caution">
    <text evidence="5">The sequence shown here is derived from an EMBL/GenBank/DDBJ whole genome shotgun (WGS) entry which is preliminary data.</text>
</comment>
<feature type="repeat" description="ANK" evidence="3">
    <location>
        <begin position="181"/>
        <end position="213"/>
    </location>
</feature>
<dbReference type="Pfam" id="PF12796">
    <property type="entry name" value="Ank_2"/>
    <property type="match status" value="2"/>
</dbReference>
<feature type="repeat" description="ANK" evidence="3">
    <location>
        <begin position="214"/>
        <end position="246"/>
    </location>
</feature>
<dbReference type="OrthoDB" id="194358at2759"/>
<dbReference type="PROSITE" id="PS50297">
    <property type="entry name" value="ANK_REP_REGION"/>
    <property type="match status" value="6"/>
</dbReference>
<sequence length="329" mass="36734">MEIKGRTRNTQTETKRGEPWVRAASSVEKQRSTRSLSCDELKDPKSVMLESARNGNNEELDLVLQQGMDPNERESPFSGLRALHFAARHGHLQCLETLLELGAGRYSRGLLRLASDTRGCFKRSHRMSCTVAGTRLQSGHGSLQTTTVPNTPLHYAARHGHVRCVELLLMHGADWRSCNKYGETPLHCTAMRGHVDCMVALVHAGANINTETRDGLTPAYFSAVCGHSTYLKELIKQGTDINRKYKEPQRTLLHYAAEAGQERVLKTLLRRGAETEIHAGPRFFTPLHLAARLGHERGVELLLKYGANVEALSLKRIHPSSPHRTLRKA</sequence>
<keyword evidence="1" id="KW-0677">Repeat</keyword>
<keyword evidence="5" id="KW-0808">Transferase</keyword>
<evidence type="ECO:0000256" key="2">
    <source>
        <dbReference type="ARBA" id="ARBA00023043"/>
    </source>
</evidence>
<dbReference type="Proteomes" id="UP001163046">
    <property type="component" value="Unassembled WGS sequence"/>
</dbReference>
<dbReference type="SUPFAM" id="SSF48403">
    <property type="entry name" value="Ankyrin repeat"/>
    <property type="match status" value="1"/>
</dbReference>
<dbReference type="PANTHER" id="PTHR24198:SF165">
    <property type="entry name" value="ANKYRIN REPEAT-CONTAINING PROTEIN-RELATED"/>
    <property type="match status" value="1"/>
</dbReference>
<evidence type="ECO:0000313" key="6">
    <source>
        <dbReference type="Proteomes" id="UP001163046"/>
    </source>
</evidence>
<dbReference type="Gene3D" id="1.25.40.20">
    <property type="entry name" value="Ankyrin repeat-containing domain"/>
    <property type="match status" value="3"/>
</dbReference>
<accession>A0A9X0CE09</accession>
<dbReference type="GO" id="GO:0061630">
    <property type="term" value="F:ubiquitin protein ligase activity"/>
    <property type="evidence" value="ECO:0007669"/>
    <property type="project" value="UniProtKB-EC"/>
</dbReference>
<feature type="region of interest" description="Disordered" evidence="4">
    <location>
        <begin position="1"/>
        <end position="40"/>
    </location>
</feature>
<feature type="repeat" description="ANK" evidence="3">
    <location>
        <begin position="282"/>
        <end position="314"/>
    </location>
</feature>
<dbReference type="PROSITE" id="PS50088">
    <property type="entry name" value="ANK_REPEAT"/>
    <property type="match status" value="6"/>
</dbReference>
<dbReference type="Pfam" id="PF13637">
    <property type="entry name" value="Ank_4"/>
    <property type="match status" value="1"/>
</dbReference>
<dbReference type="InterPro" id="IPR036770">
    <property type="entry name" value="Ankyrin_rpt-contain_sf"/>
</dbReference>
<proteinExistence type="predicted"/>
<dbReference type="EC" id="2.3.2.31" evidence="5"/>
<feature type="repeat" description="ANK" evidence="3">
    <location>
        <begin position="148"/>
        <end position="180"/>
    </location>
</feature>
<dbReference type="SMART" id="SM00248">
    <property type="entry name" value="ANK"/>
    <property type="match status" value="7"/>
</dbReference>
<organism evidence="5 6">
    <name type="scientific">Desmophyllum pertusum</name>
    <dbReference type="NCBI Taxonomy" id="174260"/>
    <lineage>
        <taxon>Eukaryota</taxon>
        <taxon>Metazoa</taxon>
        <taxon>Cnidaria</taxon>
        <taxon>Anthozoa</taxon>
        <taxon>Hexacorallia</taxon>
        <taxon>Scleractinia</taxon>
        <taxon>Caryophylliina</taxon>
        <taxon>Caryophylliidae</taxon>
        <taxon>Desmophyllum</taxon>
    </lineage>
</organism>
<keyword evidence="2 3" id="KW-0040">ANK repeat</keyword>
<dbReference type="InterPro" id="IPR002110">
    <property type="entry name" value="Ankyrin_rpt"/>
</dbReference>
<feature type="repeat" description="ANK" evidence="3">
    <location>
        <begin position="78"/>
        <end position="103"/>
    </location>
</feature>
<reference evidence="5" key="1">
    <citation type="submission" date="2023-01" db="EMBL/GenBank/DDBJ databases">
        <title>Genome assembly of the deep-sea coral Lophelia pertusa.</title>
        <authorList>
            <person name="Herrera S."/>
            <person name="Cordes E."/>
        </authorList>
    </citation>
    <scope>NUCLEOTIDE SEQUENCE</scope>
    <source>
        <strain evidence="5">USNM1676648</strain>
        <tissue evidence="5">Polyp</tissue>
    </source>
</reference>
<protein>
    <submittedName>
        <fullName evidence="5">Ankyrin repeat and IBR domain-containing protein 1</fullName>
        <ecNumber evidence="5">2.3.2.31</ecNumber>
    </submittedName>
</protein>
<evidence type="ECO:0000256" key="3">
    <source>
        <dbReference type="PROSITE-ProRule" id="PRU00023"/>
    </source>
</evidence>
<dbReference type="EMBL" id="MU827824">
    <property type="protein sequence ID" value="KAJ7321745.1"/>
    <property type="molecule type" value="Genomic_DNA"/>
</dbReference>